<protein>
    <recommendedName>
        <fullName evidence="3">DUF481 domain-containing protein</fullName>
    </recommendedName>
</protein>
<keyword evidence="1" id="KW-0732">Signal</keyword>
<evidence type="ECO:0008006" key="3">
    <source>
        <dbReference type="Google" id="ProtNLM"/>
    </source>
</evidence>
<dbReference type="AlphaFoldDB" id="A0A7D9H705"/>
<reference evidence="2" key="1">
    <citation type="submission" date="2019-07" db="EMBL/GenBank/DDBJ databases">
        <authorList>
            <person name="Weber M."/>
            <person name="Kostadinov I."/>
            <person name="Kostadinov D I."/>
        </authorList>
    </citation>
    <scope>NUCLEOTIDE SEQUENCE</scope>
    <source>
        <strain evidence="2">Gfbio:sag-sample-m06:053724c1-46a9-4a36-b237-ea2bf867836b</strain>
    </source>
</reference>
<evidence type="ECO:0000313" key="2">
    <source>
        <dbReference type="EMBL" id="VUX55777.1"/>
    </source>
</evidence>
<feature type="signal peptide" evidence="1">
    <location>
        <begin position="1"/>
        <end position="34"/>
    </location>
</feature>
<evidence type="ECO:0000256" key="1">
    <source>
        <dbReference type="SAM" id="SignalP"/>
    </source>
</evidence>
<accession>A0A7D9H705</accession>
<dbReference type="Pfam" id="PF04338">
    <property type="entry name" value="DUF481"/>
    <property type="match status" value="1"/>
</dbReference>
<dbReference type="EMBL" id="LR633967">
    <property type="protein sequence ID" value="VUX55777.1"/>
    <property type="molecule type" value="Genomic_DNA"/>
</dbReference>
<gene>
    <name evidence="2" type="ORF">JTBM06_V1_110006</name>
</gene>
<organism evidence="2">
    <name type="scientific">uncultured Woeseiaceae bacterium</name>
    <dbReference type="NCBI Taxonomy" id="1983305"/>
    <lineage>
        <taxon>Bacteria</taxon>
        <taxon>Pseudomonadati</taxon>
        <taxon>Pseudomonadota</taxon>
        <taxon>Gammaproteobacteria</taxon>
        <taxon>Woeseiales</taxon>
        <taxon>Woeseiaceae</taxon>
        <taxon>environmental samples</taxon>
    </lineage>
</organism>
<name>A0A7D9H705_9GAMM</name>
<dbReference type="InterPro" id="IPR007433">
    <property type="entry name" value="DUF481"/>
</dbReference>
<sequence>MFSPDLMRCAAAKSWLPHFLLITFSSLWVLAASAAPKTDIVFFKNGDKLTGEIRSLGRGRLNLNTDATGTIAIEWDKISGIVSDQHIQFETSSGIRYFGSVKTSEKVSEIIVVTNNGPQTLNAERVIIMEPIEGRGIDALDIDFTVGYNFAKAGGVASTNLAVNMDWRSLIRIESLRFSTTITDSDTLEASKRMTLGFQHTRLFKNRWFSNGNLTFEQNDELGLDLRTSLGGGVGRYLVQSNRMLWSLDAGLQVSRENLAASTEYTDSLEATFTAKWDWFIFQDPELDWSTSVQLVPSLTESGRVRGEVDTSLQWEIMNDLKWGFALYGSFDNQPAESGETSDYGINTTVTYEF</sequence>
<feature type="chain" id="PRO_5028055359" description="DUF481 domain-containing protein" evidence="1">
    <location>
        <begin position="35"/>
        <end position="354"/>
    </location>
</feature>
<proteinExistence type="predicted"/>